<evidence type="ECO:0000259" key="6">
    <source>
        <dbReference type="Pfam" id="PF00535"/>
    </source>
</evidence>
<sequence>MKISVVIPTKDEAELLPKLLESIKTQDFDDYEVIVADAFSSDRTREIAVEYGAMVVDGGMPGAGRNAGARAATGEFLVFLDADVILPDHFLKNLYTEMQERYIDVATCPIRPISDIQLDRVIHKLINMTILANLRVDPKAFGFCIFITKRLFNRIGGFDETIKVAEDNDLVKRASEYRPLRYLNSTHVHVSVRRFEKEGRLAYMAKGIGLNVYRTFKGEIRFDNDVVTYNFGGYDKGKENLKTLDKIEQRLIKAEKNYKKHIENIKAWGTLKPEEVDEDQRNFRKKLKSSVNDLAKLLSISKKNEKS</sequence>
<accession>A0AAJ1IAL2</accession>
<dbReference type="PANTHER" id="PTHR43646">
    <property type="entry name" value="GLYCOSYLTRANSFERASE"/>
    <property type="match status" value="1"/>
</dbReference>
<gene>
    <name evidence="7" type="ORF">PQJ61_03135</name>
</gene>
<comment type="caution">
    <text evidence="7">The sequence shown here is derived from an EMBL/GenBank/DDBJ whole genome shotgun (WGS) entry which is preliminary data.</text>
</comment>
<evidence type="ECO:0000256" key="3">
    <source>
        <dbReference type="ARBA" id="ARBA00022676"/>
    </source>
</evidence>
<dbReference type="SUPFAM" id="SSF53448">
    <property type="entry name" value="Nucleotide-diphospho-sugar transferases"/>
    <property type="match status" value="1"/>
</dbReference>
<dbReference type="Pfam" id="PF00535">
    <property type="entry name" value="Glycos_transf_2"/>
    <property type="match status" value="1"/>
</dbReference>
<dbReference type="Proteomes" id="UP001221217">
    <property type="component" value="Unassembled WGS sequence"/>
</dbReference>
<dbReference type="GO" id="GO:0005886">
    <property type="term" value="C:plasma membrane"/>
    <property type="evidence" value="ECO:0007669"/>
    <property type="project" value="UniProtKB-SubCell"/>
</dbReference>
<evidence type="ECO:0000256" key="2">
    <source>
        <dbReference type="ARBA" id="ARBA00022475"/>
    </source>
</evidence>
<organism evidence="7 8">
    <name type="scientific">Candidatus Thalassospirochaeta sargassi</name>
    <dbReference type="NCBI Taxonomy" id="3119039"/>
    <lineage>
        <taxon>Bacteria</taxon>
        <taxon>Pseudomonadati</taxon>
        <taxon>Spirochaetota</taxon>
        <taxon>Spirochaetia</taxon>
        <taxon>Spirochaetales</taxon>
        <taxon>Spirochaetaceae</taxon>
        <taxon>Candidatus Thalassospirochaeta</taxon>
    </lineage>
</organism>
<dbReference type="InterPro" id="IPR001173">
    <property type="entry name" value="Glyco_trans_2-like"/>
</dbReference>
<dbReference type="InterPro" id="IPR029044">
    <property type="entry name" value="Nucleotide-diphossugar_trans"/>
</dbReference>
<evidence type="ECO:0000313" key="7">
    <source>
        <dbReference type="EMBL" id="MDC7225742.1"/>
    </source>
</evidence>
<proteinExistence type="predicted"/>
<dbReference type="Gene3D" id="3.90.550.10">
    <property type="entry name" value="Spore Coat Polysaccharide Biosynthesis Protein SpsA, Chain A"/>
    <property type="match status" value="1"/>
</dbReference>
<dbReference type="EMBL" id="JAQQAL010000009">
    <property type="protein sequence ID" value="MDC7225742.1"/>
    <property type="molecule type" value="Genomic_DNA"/>
</dbReference>
<evidence type="ECO:0000256" key="5">
    <source>
        <dbReference type="ARBA" id="ARBA00023136"/>
    </source>
</evidence>
<evidence type="ECO:0000256" key="1">
    <source>
        <dbReference type="ARBA" id="ARBA00004236"/>
    </source>
</evidence>
<dbReference type="AlphaFoldDB" id="A0AAJ1IAL2"/>
<keyword evidence="4 7" id="KW-0808">Transferase</keyword>
<evidence type="ECO:0000313" key="8">
    <source>
        <dbReference type="Proteomes" id="UP001221217"/>
    </source>
</evidence>
<dbReference type="EC" id="2.4.-.-" evidence="7"/>
<protein>
    <submittedName>
        <fullName evidence="7">Glycosyltransferase</fullName>
        <ecNumber evidence="7">2.4.-.-</ecNumber>
    </submittedName>
</protein>
<keyword evidence="2" id="KW-1003">Cell membrane</keyword>
<keyword evidence="3 7" id="KW-0328">Glycosyltransferase</keyword>
<comment type="subcellular location">
    <subcellularLocation>
        <location evidence="1">Cell membrane</location>
    </subcellularLocation>
</comment>
<evidence type="ECO:0000256" key="4">
    <source>
        <dbReference type="ARBA" id="ARBA00022679"/>
    </source>
</evidence>
<feature type="domain" description="Glycosyltransferase 2-like" evidence="6">
    <location>
        <begin position="4"/>
        <end position="125"/>
    </location>
</feature>
<keyword evidence="5" id="KW-0472">Membrane</keyword>
<name>A0AAJ1IAL2_9SPIO</name>
<dbReference type="GO" id="GO:0016757">
    <property type="term" value="F:glycosyltransferase activity"/>
    <property type="evidence" value="ECO:0007669"/>
    <property type="project" value="UniProtKB-KW"/>
</dbReference>
<reference evidence="7 8" key="1">
    <citation type="submission" date="2022-12" db="EMBL/GenBank/DDBJ databases">
        <title>Metagenome assembled genome from gulf of manar.</title>
        <authorList>
            <person name="Kohli P."/>
            <person name="Pk S."/>
            <person name="Venkata Ramana C."/>
            <person name="Sasikala C."/>
        </authorList>
    </citation>
    <scope>NUCLEOTIDE SEQUENCE [LARGE SCALE GENOMIC DNA]</scope>
    <source>
        <strain evidence="7">JB008</strain>
    </source>
</reference>
<dbReference type="PANTHER" id="PTHR43646:SF2">
    <property type="entry name" value="GLYCOSYLTRANSFERASE 2-LIKE DOMAIN-CONTAINING PROTEIN"/>
    <property type="match status" value="1"/>
</dbReference>